<gene>
    <name evidence="1" type="ORF">PENSUB_11626</name>
</gene>
<proteinExistence type="predicted"/>
<reference evidence="1 2" key="1">
    <citation type="submission" date="2016-10" db="EMBL/GenBank/DDBJ databases">
        <title>Genome sequence of the ascomycete fungus Penicillium subrubescens.</title>
        <authorList>
            <person name="De Vries R.P."/>
            <person name="Peng M."/>
            <person name="Dilokpimol A."/>
            <person name="Hilden K."/>
            <person name="Makela M.R."/>
            <person name="Grigoriev I."/>
            <person name="Riley R."/>
            <person name="Granchi Z."/>
        </authorList>
    </citation>
    <scope>NUCLEOTIDE SEQUENCE [LARGE SCALE GENOMIC DNA]</scope>
    <source>
        <strain evidence="1 2">CBS 132785</strain>
    </source>
</reference>
<dbReference type="EMBL" id="MNBE01000719">
    <property type="protein sequence ID" value="OKO94359.1"/>
    <property type="molecule type" value="Genomic_DNA"/>
</dbReference>
<protein>
    <submittedName>
        <fullName evidence="1">Uncharacterized protein</fullName>
    </submittedName>
</protein>
<name>A0A1Q5T276_9EURO</name>
<comment type="caution">
    <text evidence="1">The sequence shown here is derived from an EMBL/GenBank/DDBJ whole genome shotgun (WGS) entry which is preliminary data.</text>
</comment>
<dbReference type="AlphaFoldDB" id="A0A1Q5T276"/>
<keyword evidence="2" id="KW-1185">Reference proteome</keyword>
<evidence type="ECO:0000313" key="1">
    <source>
        <dbReference type="EMBL" id="OKO94359.1"/>
    </source>
</evidence>
<evidence type="ECO:0000313" key="2">
    <source>
        <dbReference type="Proteomes" id="UP000186955"/>
    </source>
</evidence>
<accession>A0A1Q5T276</accession>
<sequence length="51" mass="5876">MAIIEDLLLELIEVILESCCDFTSLDGLPQIFPHMEQVFNARHESILKNVF</sequence>
<organism evidence="1 2">
    <name type="scientific">Penicillium subrubescens</name>
    <dbReference type="NCBI Taxonomy" id="1316194"/>
    <lineage>
        <taxon>Eukaryota</taxon>
        <taxon>Fungi</taxon>
        <taxon>Dikarya</taxon>
        <taxon>Ascomycota</taxon>
        <taxon>Pezizomycotina</taxon>
        <taxon>Eurotiomycetes</taxon>
        <taxon>Eurotiomycetidae</taxon>
        <taxon>Eurotiales</taxon>
        <taxon>Aspergillaceae</taxon>
        <taxon>Penicillium</taxon>
    </lineage>
</organism>
<dbReference type="Proteomes" id="UP000186955">
    <property type="component" value="Unassembled WGS sequence"/>
</dbReference>